<keyword evidence="2" id="KW-0238">DNA-binding</keyword>
<gene>
    <name evidence="5" type="ORF">PX52LOC_06841</name>
</gene>
<reference evidence="6" key="1">
    <citation type="submission" date="2019-08" db="EMBL/GenBank/DDBJ databases">
        <title>Limnoglobus roseus gen. nov., sp. nov., a novel freshwater planctomycete with a giant genome from the family Gemmataceae.</title>
        <authorList>
            <person name="Kulichevskaya I.S."/>
            <person name="Naumoff D.G."/>
            <person name="Miroshnikov K."/>
            <person name="Ivanova A."/>
            <person name="Philippov D.A."/>
            <person name="Hakobyan A."/>
            <person name="Rijpstra I.C."/>
            <person name="Sinninghe Damste J.S."/>
            <person name="Liesack W."/>
            <person name="Dedysh S.N."/>
        </authorList>
    </citation>
    <scope>NUCLEOTIDE SEQUENCE [LARGE SCALE GENOMIC DNA]</scope>
    <source>
        <strain evidence="6">PX52</strain>
    </source>
</reference>
<evidence type="ECO:0000313" key="5">
    <source>
        <dbReference type="EMBL" id="QEL19762.1"/>
    </source>
</evidence>
<dbReference type="SMART" id="SM00345">
    <property type="entry name" value="HTH_GNTR"/>
    <property type="match status" value="1"/>
</dbReference>
<dbReference type="CDD" id="cd06267">
    <property type="entry name" value="PBP1_LacI_sugar_binding-like"/>
    <property type="match status" value="1"/>
</dbReference>
<proteinExistence type="predicted"/>
<dbReference type="EMBL" id="CP042425">
    <property type="protein sequence ID" value="QEL19762.1"/>
    <property type="molecule type" value="Genomic_DNA"/>
</dbReference>
<dbReference type="PANTHER" id="PTHR30146">
    <property type="entry name" value="LACI-RELATED TRANSCRIPTIONAL REPRESSOR"/>
    <property type="match status" value="1"/>
</dbReference>
<dbReference type="PROSITE" id="PS50949">
    <property type="entry name" value="HTH_GNTR"/>
    <property type="match status" value="1"/>
</dbReference>
<dbReference type="Proteomes" id="UP000324974">
    <property type="component" value="Chromosome"/>
</dbReference>
<dbReference type="CDD" id="cd07377">
    <property type="entry name" value="WHTH_GntR"/>
    <property type="match status" value="1"/>
</dbReference>
<dbReference type="Pfam" id="PF13377">
    <property type="entry name" value="Peripla_BP_3"/>
    <property type="match status" value="1"/>
</dbReference>
<organism evidence="5 6">
    <name type="scientific">Limnoglobus roseus</name>
    <dbReference type="NCBI Taxonomy" id="2598579"/>
    <lineage>
        <taxon>Bacteria</taxon>
        <taxon>Pseudomonadati</taxon>
        <taxon>Planctomycetota</taxon>
        <taxon>Planctomycetia</taxon>
        <taxon>Gemmatales</taxon>
        <taxon>Gemmataceae</taxon>
        <taxon>Limnoglobus</taxon>
    </lineage>
</organism>
<dbReference type="InterPro" id="IPR028082">
    <property type="entry name" value="Peripla_BP_I"/>
</dbReference>
<keyword evidence="6" id="KW-1185">Reference proteome</keyword>
<dbReference type="InterPro" id="IPR046335">
    <property type="entry name" value="LacI/GalR-like_sensor"/>
</dbReference>
<dbReference type="PANTHER" id="PTHR30146:SF109">
    <property type="entry name" value="HTH-TYPE TRANSCRIPTIONAL REGULATOR GALS"/>
    <property type="match status" value="1"/>
</dbReference>
<name>A0A5C1APS7_9BACT</name>
<dbReference type="SUPFAM" id="SSF53822">
    <property type="entry name" value="Periplasmic binding protein-like I"/>
    <property type="match status" value="1"/>
</dbReference>
<dbReference type="Gene3D" id="1.10.10.10">
    <property type="entry name" value="Winged helix-like DNA-binding domain superfamily/Winged helix DNA-binding domain"/>
    <property type="match status" value="1"/>
</dbReference>
<dbReference type="GO" id="GO:0000976">
    <property type="term" value="F:transcription cis-regulatory region binding"/>
    <property type="evidence" value="ECO:0007669"/>
    <property type="project" value="TreeGrafter"/>
</dbReference>
<dbReference type="RefSeq" id="WP_149114123.1">
    <property type="nucleotide sequence ID" value="NZ_CP042425.1"/>
</dbReference>
<keyword evidence="1" id="KW-0805">Transcription regulation</keyword>
<keyword evidence="3" id="KW-0804">Transcription</keyword>
<sequence length="367" mass="39759">MIELAPKHILISQQIEADIRQGRWGDGRLPGVRTLAQEYGTSVVTASRALQNLVNRGLIDTVERSGCFVRSAAPSDKIETTETWGVCLRLTAGPWRQGTEAVVRGGFTALARREGYLFRDDLFPDPNLPESRLTQLALEAKATGVGGLFYLPARVSEAAARLDEVLLRACAAAKFPVVLLERNLRGNRPLTHDLIGNEDLEAGRTLTRHLIEAGRQRPACVVGSPTSSHQARLAGYLLAVYEAGVTPCVIEQPIDAPLKDAYAAVVNQAMAARADAIVCYQDYTAIGVIVELLNRGRRVPADVAVTGFEDLPIGSTFSIGVTTYAFSYEQMARRAVQVMKDRIQNPTAAPVRVAVGGQLIVRESSGR</sequence>
<evidence type="ECO:0000259" key="4">
    <source>
        <dbReference type="PROSITE" id="PS50949"/>
    </source>
</evidence>
<accession>A0A5C1APS7</accession>
<protein>
    <submittedName>
        <fullName evidence="5">GntR family transcriptional regulator</fullName>
    </submittedName>
</protein>
<dbReference type="GO" id="GO:0003700">
    <property type="term" value="F:DNA-binding transcription factor activity"/>
    <property type="evidence" value="ECO:0007669"/>
    <property type="project" value="InterPro"/>
</dbReference>
<dbReference type="InterPro" id="IPR036388">
    <property type="entry name" value="WH-like_DNA-bd_sf"/>
</dbReference>
<evidence type="ECO:0000256" key="2">
    <source>
        <dbReference type="ARBA" id="ARBA00023125"/>
    </source>
</evidence>
<dbReference type="Pfam" id="PF00392">
    <property type="entry name" value="GntR"/>
    <property type="match status" value="1"/>
</dbReference>
<dbReference type="InterPro" id="IPR000524">
    <property type="entry name" value="Tscrpt_reg_HTH_GntR"/>
</dbReference>
<dbReference type="OrthoDB" id="269117at2"/>
<evidence type="ECO:0000256" key="3">
    <source>
        <dbReference type="ARBA" id="ARBA00023163"/>
    </source>
</evidence>
<dbReference type="AlphaFoldDB" id="A0A5C1APS7"/>
<dbReference type="KEGG" id="lrs:PX52LOC_06841"/>
<dbReference type="Gene3D" id="3.40.50.2300">
    <property type="match status" value="2"/>
</dbReference>
<feature type="domain" description="HTH gntR-type" evidence="4">
    <location>
        <begin position="5"/>
        <end position="72"/>
    </location>
</feature>
<dbReference type="InterPro" id="IPR036390">
    <property type="entry name" value="WH_DNA-bd_sf"/>
</dbReference>
<evidence type="ECO:0000313" key="6">
    <source>
        <dbReference type="Proteomes" id="UP000324974"/>
    </source>
</evidence>
<evidence type="ECO:0000256" key="1">
    <source>
        <dbReference type="ARBA" id="ARBA00023015"/>
    </source>
</evidence>
<dbReference type="SUPFAM" id="SSF46785">
    <property type="entry name" value="Winged helix' DNA-binding domain"/>
    <property type="match status" value="1"/>
</dbReference>